<keyword evidence="3" id="KW-1185">Reference proteome</keyword>
<name>A0A9D4S4I7_DREPO</name>
<organism evidence="2 3">
    <name type="scientific">Dreissena polymorpha</name>
    <name type="common">Zebra mussel</name>
    <name type="synonym">Mytilus polymorpha</name>
    <dbReference type="NCBI Taxonomy" id="45954"/>
    <lineage>
        <taxon>Eukaryota</taxon>
        <taxon>Metazoa</taxon>
        <taxon>Spiralia</taxon>
        <taxon>Lophotrochozoa</taxon>
        <taxon>Mollusca</taxon>
        <taxon>Bivalvia</taxon>
        <taxon>Autobranchia</taxon>
        <taxon>Heteroconchia</taxon>
        <taxon>Euheterodonta</taxon>
        <taxon>Imparidentia</taxon>
        <taxon>Neoheterodontei</taxon>
        <taxon>Myida</taxon>
        <taxon>Dreissenoidea</taxon>
        <taxon>Dreissenidae</taxon>
        <taxon>Dreissena</taxon>
    </lineage>
</organism>
<gene>
    <name evidence="2" type="ORF">DPMN_013666</name>
</gene>
<comment type="caution">
    <text evidence="2">The sequence shown here is derived from an EMBL/GenBank/DDBJ whole genome shotgun (WGS) entry which is preliminary data.</text>
</comment>
<evidence type="ECO:0000313" key="3">
    <source>
        <dbReference type="Proteomes" id="UP000828390"/>
    </source>
</evidence>
<protein>
    <submittedName>
        <fullName evidence="2">Uncharacterized protein</fullName>
    </submittedName>
</protein>
<dbReference type="AlphaFoldDB" id="A0A9D4S4I7"/>
<dbReference type="Proteomes" id="UP000828390">
    <property type="component" value="Unassembled WGS sequence"/>
</dbReference>
<proteinExistence type="predicted"/>
<reference evidence="2" key="1">
    <citation type="journal article" date="2019" name="bioRxiv">
        <title>The Genome of the Zebra Mussel, Dreissena polymorpha: A Resource for Invasive Species Research.</title>
        <authorList>
            <person name="McCartney M.A."/>
            <person name="Auch B."/>
            <person name="Kono T."/>
            <person name="Mallez S."/>
            <person name="Zhang Y."/>
            <person name="Obille A."/>
            <person name="Becker A."/>
            <person name="Abrahante J.E."/>
            <person name="Garbe J."/>
            <person name="Badalamenti J.P."/>
            <person name="Herman A."/>
            <person name="Mangelson H."/>
            <person name="Liachko I."/>
            <person name="Sullivan S."/>
            <person name="Sone E.D."/>
            <person name="Koren S."/>
            <person name="Silverstein K.A.T."/>
            <person name="Beckman K.B."/>
            <person name="Gohl D.M."/>
        </authorList>
    </citation>
    <scope>NUCLEOTIDE SEQUENCE</scope>
    <source>
        <strain evidence="2">Duluth1</strain>
        <tissue evidence="2">Whole animal</tissue>
    </source>
</reference>
<accession>A0A9D4S4I7</accession>
<evidence type="ECO:0000256" key="1">
    <source>
        <dbReference type="SAM" id="MobiDB-lite"/>
    </source>
</evidence>
<reference evidence="2" key="2">
    <citation type="submission" date="2020-11" db="EMBL/GenBank/DDBJ databases">
        <authorList>
            <person name="McCartney M.A."/>
            <person name="Auch B."/>
            <person name="Kono T."/>
            <person name="Mallez S."/>
            <person name="Becker A."/>
            <person name="Gohl D.M."/>
            <person name="Silverstein K.A.T."/>
            <person name="Koren S."/>
            <person name="Bechman K.B."/>
            <person name="Herman A."/>
            <person name="Abrahante J.E."/>
            <person name="Garbe J."/>
        </authorList>
    </citation>
    <scope>NUCLEOTIDE SEQUENCE</scope>
    <source>
        <strain evidence="2">Duluth1</strain>
        <tissue evidence="2">Whole animal</tissue>
    </source>
</reference>
<feature type="region of interest" description="Disordered" evidence="1">
    <location>
        <begin position="11"/>
        <end position="30"/>
    </location>
</feature>
<sequence>MPPPVLVSGCLGLDDEGTRPRSPSEASLEDQEQVTIAMFSSYSSFFSPFWKWSWVPMHGELMPPFDLN</sequence>
<dbReference type="EMBL" id="JAIWYP010000001">
    <property type="protein sequence ID" value="KAH3889607.1"/>
    <property type="molecule type" value="Genomic_DNA"/>
</dbReference>
<evidence type="ECO:0000313" key="2">
    <source>
        <dbReference type="EMBL" id="KAH3889607.1"/>
    </source>
</evidence>